<gene>
    <name evidence="2" type="ORF">SGODD07_00836</name>
</gene>
<dbReference type="EMBL" id="LQRC01000126">
    <property type="protein sequence ID" value="KXT72116.1"/>
    <property type="molecule type" value="Genomic_DNA"/>
</dbReference>
<evidence type="ECO:0000313" key="3">
    <source>
        <dbReference type="Proteomes" id="UP000070096"/>
    </source>
</evidence>
<sequence>MFHFFTKVESISTAELEKRLKTNIKLLDVRTPSEYSKGHIRGAQNIPLGQIGHYSQSKEEKLYVICHSGVRSRLAAKKLKKKCYDVVNVSGGMKSWTGDVV</sequence>
<organism evidence="2 3">
    <name type="scientific">Streptococcus gordonii</name>
    <dbReference type="NCBI Taxonomy" id="1302"/>
    <lineage>
        <taxon>Bacteria</taxon>
        <taxon>Bacillati</taxon>
        <taxon>Bacillota</taxon>
        <taxon>Bacilli</taxon>
        <taxon>Lactobacillales</taxon>
        <taxon>Streptococcaceae</taxon>
        <taxon>Streptococcus</taxon>
    </lineage>
</organism>
<dbReference type="PANTHER" id="PTHR43031">
    <property type="entry name" value="FAD-DEPENDENT OXIDOREDUCTASE"/>
    <property type="match status" value="1"/>
</dbReference>
<dbReference type="Pfam" id="PF00581">
    <property type="entry name" value="Rhodanese"/>
    <property type="match status" value="1"/>
</dbReference>
<dbReference type="PROSITE" id="PS50206">
    <property type="entry name" value="RHODANESE_3"/>
    <property type="match status" value="1"/>
</dbReference>
<dbReference type="SMART" id="SM00450">
    <property type="entry name" value="RHOD"/>
    <property type="match status" value="1"/>
</dbReference>
<evidence type="ECO:0000313" key="2">
    <source>
        <dbReference type="EMBL" id="KXT72116.1"/>
    </source>
</evidence>
<dbReference type="InterPro" id="IPR001763">
    <property type="entry name" value="Rhodanese-like_dom"/>
</dbReference>
<dbReference type="PANTHER" id="PTHR43031:SF17">
    <property type="entry name" value="SULFURTRANSFERASE YTWF-RELATED"/>
    <property type="match status" value="1"/>
</dbReference>
<feature type="domain" description="Rhodanese" evidence="1">
    <location>
        <begin position="20"/>
        <end position="101"/>
    </location>
</feature>
<protein>
    <submittedName>
        <fullName evidence="2">Rhodanese-like protein</fullName>
    </submittedName>
</protein>
<dbReference type="CDD" id="cd00158">
    <property type="entry name" value="RHOD"/>
    <property type="match status" value="1"/>
</dbReference>
<proteinExistence type="predicted"/>
<accession>A0A139N7T0</accession>
<comment type="caution">
    <text evidence="2">The sequence shown here is derived from an EMBL/GenBank/DDBJ whole genome shotgun (WGS) entry which is preliminary data.</text>
</comment>
<dbReference type="Gene3D" id="3.40.250.10">
    <property type="entry name" value="Rhodanese-like domain"/>
    <property type="match status" value="1"/>
</dbReference>
<dbReference type="AlphaFoldDB" id="A0A139N7T0"/>
<dbReference type="Proteomes" id="UP000070096">
    <property type="component" value="Unassembled WGS sequence"/>
</dbReference>
<reference evidence="2 3" key="1">
    <citation type="submission" date="2016-01" db="EMBL/GenBank/DDBJ databases">
        <title>Highly variable Streptococcus oralis are common among viridans streptococci isolated from primates.</title>
        <authorList>
            <person name="Denapaite D."/>
            <person name="Rieger M."/>
            <person name="Koendgen S."/>
            <person name="Brueckner R."/>
            <person name="Ochigava I."/>
            <person name="Kappeler P."/>
            <person name="Maetz-Rensing K."/>
            <person name="Leendertz F."/>
            <person name="Hakenbeck R."/>
        </authorList>
    </citation>
    <scope>NUCLEOTIDE SEQUENCE [LARGE SCALE GENOMIC DNA]</scope>
    <source>
        <strain evidence="2 3">DD07</strain>
    </source>
</reference>
<dbReference type="PATRIC" id="fig|1302.21.peg.939"/>
<dbReference type="InterPro" id="IPR050229">
    <property type="entry name" value="GlpE_sulfurtransferase"/>
</dbReference>
<evidence type="ECO:0000259" key="1">
    <source>
        <dbReference type="PROSITE" id="PS50206"/>
    </source>
</evidence>
<dbReference type="InterPro" id="IPR036873">
    <property type="entry name" value="Rhodanese-like_dom_sf"/>
</dbReference>
<dbReference type="SUPFAM" id="SSF52821">
    <property type="entry name" value="Rhodanese/Cell cycle control phosphatase"/>
    <property type="match status" value="1"/>
</dbReference>
<name>A0A139N7T0_STRGN</name>